<evidence type="ECO:0000256" key="2">
    <source>
        <dbReference type="ARBA" id="ARBA00022801"/>
    </source>
</evidence>
<comment type="caution">
    <text evidence="3">Lacks conserved residue(s) required for the propagation of feature annotation.</text>
</comment>
<comment type="cofactor">
    <cofactor evidence="1 3">
        <name>a divalent metal cation</name>
        <dbReference type="ChEBI" id="CHEBI:60240"/>
    </cofactor>
</comment>
<dbReference type="GO" id="GO:0047429">
    <property type="term" value="F:nucleoside triphosphate diphosphatase activity"/>
    <property type="evidence" value="ECO:0007669"/>
    <property type="project" value="UniProtKB-EC"/>
</dbReference>
<comment type="catalytic activity">
    <reaction evidence="3">
        <text>UTP + H2O = UMP + diphosphate + H(+)</text>
        <dbReference type="Rhea" id="RHEA:29395"/>
        <dbReference type="ChEBI" id="CHEBI:15377"/>
        <dbReference type="ChEBI" id="CHEBI:15378"/>
        <dbReference type="ChEBI" id="CHEBI:33019"/>
        <dbReference type="ChEBI" id="CHEBI:46398"/>
        <dbReference type="ChEBI" id="CHEBI:57865"/>
        <dbReference type="EC" id="3.6.1.9"/>
    </reaction>
</comment>
<organism evidence="4 5">
    <name type="scientific">Guopingia tenuis</name>
    <dbReference type="NCBI Taxonomy" id="2763656"/>
    <lineage>
        <taxon>Bacteria</taxon>
        <taxon>Bacillati</taxon>
        <taxon>Bacillota</taxon>
        <taxon>Clostridia</taxon>
        <taxon>Christensenellales</taxon>
        <taxon>Christensenellaceae</taxon>
        <taxon>Guopingia</taxon>
    </lineage>
</organism>
<dbReference type="InterPro" id="IPR003697">
    <property type="entry name" value="Maf-like"/>
</dbReference>
<reference evidence="4" key="1">
    <citation type="submission" date="2020-08" db="EMBL/GenBank/DDBJ databases">
        <title>Genome public.</title>
        <authorList>
            <person name="Liu C."/>
            <person name="Sun Q."/>
        </authorList>
    </citation>
    <scope>NUCLEOTIDE SEQUENCE</scope>
    <source>
        <strain evidence="4">NSJ-63</strain>
    </source>
</reference>
<dbReference type="Gene3D" id="3.90.950.10">
    <property type="match status" value="1"/>
</dbReference>
<dbReference type="EMBL" id="JACRSS010000001">
    <property type="protein sequence ID" value="MBC8537806.1"/>
    <property type="molecule type" value="Genomic_DNA"/>
</dbReference>
<evidence type="ECO:0000313" key="5">
    <source>
        <dbReference type="Proteomes" id="UP000617951"/>
    </source>
</evidence>
<accession>A0A926DH75</accession>
<dbReference type="HAMAP" id="MF_00528">
    <property type="entry name" value="Maf"/>
    <property type="match status" value="1"/>
</dbReference>
<dbReference type="RefSeq" id="WP_249279653.1">
    <property type="nucleotide sequence ID" value="NZ_JACRSS010000001.1"/>
</dbReference>
<comment type="similarity">
    <text evidence="3">Belongs to the Maf family. YhdE subfamily.</text>
</comment>
<dbReference type="InterPro" id="IPR029001">
    <property type="entry name" value="ITPase-like_fam"/>
</dbReference>
<keyword evidence="3" id="KW-0546">Nucleotide metabolism</keyword>
<dbReference type="GO" id="GO:0009117">
    <property type="term" value="P:nucleotide metabolic process"/>
    <property type="evidence" value="ECO:0007669"/>
    <property type="project" value="UniProtKB-KW"/>
</dbReference>
<feature type="active site" description="Proton acceptor" evidence="3">
    <location>
        <position position="69"/>
    </location>
</feature>
<dbReference type="PANTHER" id="PTHR43213:SF5">
    <property type="entry name" value="BIFUNCTIONAL DTTP_UTP PYROPHOSPHATASE_METHYLTRANSFERASE PROTEIN-RELATED"/>
    <property type="match status" value="1"/>
</dbReference>
<keyword evidence="5" id="KW-1185">Reference proteome</keyword>
<evidence type="ECO:0000256" key="1">
    <source>
        <dbReference type="ARBA" id="ARBA00001968"/>
    </source>
</evidence>
<proteinExistence type="inferred from homology"/>
<evidence type="ECO:0000313" key="4">
    <source>
        <dbReference type="EMBL" id="MBC8537806.1"/>
    </source>
</evidence>
<dbReference type="CDD" id="cd00555">
    <property type="entry name" value="Maf"/>
    <property type="match status" value="1"/>
</dbReference>
<dbReference type="PIRSF" id="PIRSF006305">
    <property type="entry name" value="Maf"/>
    <property type="match status" value="1"/>
</dbReference>
<comment type="caution">
    <text evidence="4">The sequence shown here is derived from an EMBL/GenBank/DDBJ whole genome shotgun (WGS) entry which is preliminary data.</text>
</comment>
<dbReference type="PANTHER" id="PTHR43213">
    <property type="entry name" value="BIFUNCTIONAL DTTP/UTP PYROPHOSPHATASE/METHYLTRANSFERASE PROTEIN-RELATED"/>
    <property type="match status" value="1"/>
</dbReference>
<dbReference type="Proteomes" id="UP000617951">
    <property type="component" value="Unassembled WGS sequence"/>
</dbReference>
<feature type="site" description="Important for substrate specificity" evidence="3">
    <location>
        <position position="70"/>
    </location>
</feature>
<sequence length="189" mass="20866">MRKFLLASASPRRRELLGLVLPEFTVQVSAADENLKERDPGKLVEELAHRKAEAVARKAEKGTVVIGADTVVYAGGEILGKPRDRADARRMLQILSGNTHAVYTGICVIDTETGQVRRDAAKTEVVMAEISKAELEDYLDTEEYADKAGAYGIQGKMARWISGIHGCYYNVMGLPVQKLYALLRDMQLI</sequence>
<dbReference type="Pfam" id="PF02545">
    <property type="entry name" value="Maf"/>
    <property type="match status" value="1"/>
</dbReference>
<feature type="site" description="Important for substrate specificity" evidence="3">
    <location>
        <position position="154"/>
    </location>
</feature>
<dbReference type="GO" id="GO:0005737">
    <property type="term" value="C:cytoplasm"/>
    <property type="evidence" value="ECO:0007669"/>
    <property type="project" value="UniProtKB-SubCell"/>
</dbReference>
<feature type="site" description="Important for substrate specificity" evidence="3">
    <location>
        <position position="12"/>
    </location>
</feature>
<comment type="function">
    <text evidence="3">Nucleoside triphosphate pyrophosphatase that hydrolyzes dTTP and UTP. May have a dual role in cell division arrest and in preventing the incorporation of modified nucleotides into cellular nucleic acids.</text>
</comment>
<comment type="subcellular location">
    <subcellularLocation>
        <location evidence="3">Cytoplasm</location>
    </subcellularLocation>
</comment>
<gene>
    <name evidence="4" type="primary">maf</name>
    <name evidence="4" type="ORF">H8693_02515</name>
</gene>
<dbReference type="AlphaFoldDB" id="A0A926DH75"/>
<name>A0A926DH75_9FIRM</name>
<keyword evidence="3" id="KW-0963">Cytoplasm</keyword>
<dbReference type="NCBIfam" id="TIGR00172">
    <property type="entry name" value="maf"/>
    <property type="match status" value="1"/>
</dbReference>
<protein>
    <recommendedName>
        <fullName evidence="3">dTTP/UTP pyrophosphatase</fullName>
        <shortName evidence="3">dTTPase/UTPase</shortName>
        <ecNumber evidence="3">3.6.1.9</ecNumber>
    </recommendedName>
    <alternativeName>
        <fullName evidence="3">Nucleoside triphosphate pyrophosphatase</fullName>
    </alternativeName>
    <alternativeName>
        <fullName evidence="3">Nucleotide pyrophosphatase</fullName>
        <shortName evidence="3">Nucleotide PPase</shortName>
    </alternativeName>
</protein>
<evidence type="ECO:0000256" key="3">
    <source>
        <dbReference type="HAMAP-Rule" id="MF_00528"/>
    </source>
</evidence>
<comment type="catalytic activity">
    <reaction evidence="3">
        <text>dTTP + H2O = dTMP + diphosphate + H(+)</text>
        <dbReference type="Rhea" id="RHEA:28534"/>
        <dbReference type="ChEBI" id="CHEBI:15377"/>
        <dbReference type="ChEBI" id="CHEBI:15378"/>
        <dbReference type="ChEBI" id="CHEBI:33019"/>
        <dbReference type="ChEBI" id="CHEBI:37568"/>
        <dbReference type="ChEBI" id="CHEBI:63528"/>
        <dbReference type="EC" id="3.6.1.9"/>
    </reaction>
</comment>
<dbReference type="SUPFAM" id="SSF52972">
    <property type="entry name" value="ITPase-like"/>
    <property type="match status" value="1"/>
</dbReference>
<dbReference type="EC" id="3.6.1.9" evidence="3"/>
<keyword evidence="2 3" id="KW-0378">Hydrolase</keyword>